<dbReference type="AlphaFoldDB" id="A0A2W5NIP0"/>
<sequence>MTAAQKAQLIYTQARSELSGRLWRAALGGEDEKQAGGLIDKRSDPLGLDGLLALLDEKTRAASGHPAASEQALHKASADAAACGSQGGVWERFARQQGERAGEGESENGANAALSMQNGPNARYAGILGSAASRTGIPAAALATIVNAEAAKGSDGRWLPYSRNPRSSAAGIGQFLNRTWEGQAEREGTWLHAFAQQSGWLNERGHVRSESRGALLALRYDPQASIETIADYARTNLASLRGSGVRIGDGVVEQAQAAYLGHHLGLGDAVRFLKGGLSPDRARTLLNAQVGAASANRRIEMAGSAVAAHRSWLLDYVGRNIRPDRFAG</sequence>
<evidence type="ECO:0000313" key="2">
    <source>
        <dbReference type="Proteomes" id="UP000249082"/>
    </source>
</evidence>
<reference evidence="1 2" key="1">
    <citation type="submission" date="2017-08" db="EMBL/GenBank/DDBJ databases">
        <title>Infants hospitalized years apart are colonized by the same room-sourced microbial strains.</title>
        <authorList>
            <person name="Brooks B."/>
            <person name="Olm M.R."/>
            <person name="Firek B.A."/>
            <person name="Baker R."/>
            <person name="Thomas B.C."/>
            <person name="Morowitz M.J."/>
            <person name="Banfield J.F."/>
        </authorList>
    </citation>
    <scope>NUCLEOTIDE SEQUENCE [LARGE SCALE GENOMIC DNA]</scope>
    <source>
        <strain evidence="1">S2_005_002_R2_33</strain>
    </source>
</reference>
<accession>A0A2W5NIP0</accession>
<dbReference type="EMBL" id="QFPX01000021">
    <property type="protein sequence ID" value="PZQ52069.1"/>
    <property type="molecule type" value="Genomic_DNA"/>
</dbReference>
<dbReference type="Proteomes" id="UP000249082">
    <property type="component" value="Unassembled WGS sequence"/>
</dbReference>
<evidence type="ECO:0000313" key="1">
    <source>
        <dbReference type="EMBL" id="PZQ52069.1"/>
    </source>
</evidence>
<protein>
    <submittedName>
        <fullName evidence="1">Peptidoglycan-binding protein</fullName>
    </submittedName>
</protein>
<proteinExistence type="predicted"/>
<name>A0A2W5NIP0_9SPHN</name>
<gene>
    <name evidence="1" type="ORF">DI555_19570</name>
</gene>
<comment type="caution">
    <text evidence="1">The sequence shown here is derived from an EMBL/GenBank/DDBJ whole genome shotgun (WGS) entry which is preliminary data.</text>
</comment>
<dbReference type="Gene3D" id="1.10.530.10">
    <property type="match status" value="1"/>
</dbReference>
<organism evidence="1 2">
    <name type="scientific">Novosphingobium pentaromativorans</name>
    <dbReference type="NCBI Taxonomy" id="205844"/>
    <lineage>
        <taxon>Bacteria</taxon>
        <taxon>Pseudomonadati</taxon>
        <taxon>Pseudomonadota</taxon>
        <taxon>Alphaproteobacteria</taxon>
        <taxon>Sphingomonadales</taxon>
        <taxon>Sphingomonadaceae</taxon>
        <taxon>Novosphingobium</taxon>
    </lineage>
</organism>